<accession>A0ABQ0GD15</accession>
<dbReference type="Proteomes" id="UP001628179">
    <property type="component" value="Unassembled WGS sequence"/>
</dbReference>
<reference evidence="2 3" key="1">
    <citation type="submission" date="2024-09" db="EMBL/GenBank/DDBJ databases">
        <title>Itraconazole resistance in Madurella fahalii resulting from another homologue of gene encoding cytochrome P450 14-alpha sterol demethylase (CYP51).</title>
        <authorList>
            <person name="Yoshioka I."/>
            <person name="Fahal A.H."/>
            <person name="Kaneko S."/>
            <person name="Yaguchi T."/>
        </authorList>
    </citation>
    <scope>NUCLEOTIDE SEQUENCE [LARGE SCALE GENOMIC DNA]</scope>
    <source>
        <strain evidence="2 3">IFM 68171</strain>
    </source>
</reference>
<dbReference type="EMBL" id="BAAFSV010000003">
    <property type="protein sequence ID" value="GAB1315580.1"/>
    <property type="molecule type" value="Genomic_DNA"/>
</dbReference>
<proteinExistence type="predicted"/>
<gene>
    <name evidence="2" type="ORF">MFIFM68171_05790</name>
</gene>
<evidence type="ECO:0000313" key="2">
    <source>
        <dbReference type="EMBL" id="GAB1315580.1"/>
    </source>
</evidence>
<dbReference type="GeneID" id="98176533"/>
<name>A0ABQ0GD15_9PEZI</name>
<evidence type="ECO:0000256" key="1">
    <source>
        <dbReference type="SAM" id="MobiDB-lite"/>
    </source>
</evidence>
<keyword evidence="3" id="KW-1185">Reference proteome</keyword>
<feature type="region of interest" description="Disordered" evidence="1">
    <location>
        <begin position="81"/>
        <end position="101"/>
    </location>
</feature>
<protein>
    <submittedName>
        <fullName evidence="2">Uncharacterized protein</fullName>
    </submittedName>
</protein>
<dbReference type="RefSeq" id="XP_070917311.1">
    <property type="nucleotide sequence ID" value="XM_071061210.1"/>
</dbReference>
<comment type="caution">
    <text evidence="2">The sequence shown here is derived from an EMBL/GenBank/DDBJ whole genome shotgun (WGS) entry which is preliminary data.</text>
</comment>
<organism evidence="2 3">
    <name type="scientific">Madurella fahalii</name>
    <dbReference type="NCBI Taxonomy" id="1157608"/>
    <lineage>
        <taxon>Eukaryota</taxon>
        <taxon>Fungi</taxon>
        <taxon>Dikarya</taxon>
        <taxon>Ascomycota</taxon>
        <taxon>Pezizomycotina</taxon>
        <taxon>Sordariomycetes</taxon>
        <taxon>Sordariomycetidae</taxon>
        <taxon>Sordariales</taxon>
        <taxon>Sordariales incertae sedis</taxon>
        <taxon>Madurella</taxon>
    </lineage>
</organism>
<sequence length="128" mass="13653">MAQTALDLASSLGSGRTSHEMGESGISEEILLQMQVAPSPARPIPKNFVWRLDGGRRSSSASLSDIRGDMAVDVPVLRETFDPWSHDEHEEDDDGQEGRCKGCTKISKARAAATAAAARPSHAPKPGE</sequence>
<feature type="region of interest" description="Disordered" evidence="1">
    <location>
        <begin position="1"/>
        <end position="27"/>
    </location>
</feature>
<evidence type="ECO:0000313" key="3">
    <source>
        <dbReference type="Proteomes" id="UP001628179"/>
    </source>
</evidence>